<dbReference type="EMBL" id="SOJN01000080">
    <property type="protein sequence ID" value="TET45561.1"/>
    <property type="molecule type" value="Genomic_DNA"/>
</dbReference>
<dbReference type="PANTHER" id="PTHR44591">
    <property type="entry name" value="STRESS RESPONSE REGULATOR PROTEIN 1"/>
    <property type="match status" value="1"/>
</dbReference>
<evidence type="ECO:0000313" key="4">
    <source>
        <dbReference type="EMBL" id="TET45561.1"/>
    </source>
</evidence>
<organism evidence="4 5">
    <name type="scientific">candidate division TA06 bacterium</name>
    <dbReference type="NCBI Taxonomy" id="2250710"/>
    <lineage>
        <taxon>Bacteria</taxon>
        <taxon>Bacteria division TA06</taxon>
    </lineage>
</organism>
<dbReference type="AlphaFoldDB" id="A0A523UTF3"/>
<dbReference type="InterPro" id="IPR050595">
    <property type="entry name" value="Bact_response_regulator"/>
</dbReference>
<dbReference type="SMART" id="SM00448">
    <property type="entry name" value="REC"/>
    <property type="match status" value="1"/>
</dbReference>
<dbReference type="Pfam" id="PF00072">
    <property type="entry name" value="Response_reg"/>
    <property type="match status" value="1"/>
</dbReference>
<feature type="modified residue" description="4-aspartylphosphate" evidence="2">
    <location>
        <position position="52"/>
    </location>
</feature>
<dbReference type="PROSITE" id="PS50110">
    <property type="entry name" value="RESPONSE_REGULATORY"/>
    <property type="match status" value="1"/>
</dbReference>
<dbReference type="SUPFAM" id="SSF52172">
    <property type="entry name" value="CheY-like"/>
    <property type="match status" value="1"/>
</dbReference>
<dbReference type="PANTHER" id="PTHR44591:SF3">
    <property type="entry name" value="RESPONSE REGULATORY DOMAIN-CONTAINING PROTEIN"/>
    <property type="match status" value="1"/>
</dbReference>
<reference evidence="4 5" key="1">
    <citation type="submission" date="2019-03" db="EMBL/GenBank/DDBJ databases">
        <title>Metabolic potential of uncultured bacteria and archaea associated with petroleum seepage in deep-sea sediments.</title>
        <authorList>
            <person name="Dong X."/>
            <person name="Hubert C."/>
        </authorList>
    </citation>
    <scope>NUCLEOTIDE SEQUENCE [LARGE SCALE GENOMIC DNA]</scope>
    <source>
        <strain evidence="4">E44_bin18</strain>
    </source>
</reference>
<dbReference type="InterPro" id="IPR011006">
    <property type="entry name" value="CheY-like_superfamily"/>
</dbReference>
<accession>A0A523UTF3</accession>
<proteinExistence type="predicted"/>
<dbReference type="Gene3D" id="3.40.50.2300">
    <property type="match status" value="1"/>
</dbReference>
<feature type="domain" description="Response regulatory" evidence="3">
    <location>
        <begin position="1"/>
        <end position="117"/>
    </location>
</feature>
<evidence type="ECO:0000256" key="2">
    <source>
        <dbReference type="PROSITE-ProRule" id="PRU00169"/>
    </source>
</evidence>
<dbReference type="InterPro" id="IPR001789">
    <property type="entry name" value="Sig_transdc_resp-reg_receiver"/>
</dbReference>
<dbReference type="GO" id="GO:0000160">
    <property type="term" value="P:phosphorelay signal transduction system"/>
    <property type="evidence" value="ECO:0007669"/>
    <property type="project" value="InterPro"/>
</dbReference>
<dbReference type="Proteomes" id="UP000315525">
    <property type="component" value="Unassembled WGS sequence"/>
</dbReference>
<gene>
    <name evidence="4" type="ORF">E3J62_07320</name>
</gene>
<evidence type="ECO:0000256" key="1">
    <source>
        <dbReference type="ARBA" id="ARBA00022553"/>
    </source>
</evidence>
<comment type="caution">
    <text evidence="4">The sequence shown here is derived from an EMBL/GenBank/DDBJ whole genome shotgun (WGS) entry which is preliminary data.</text>
</comment>
<protein>
    <submittedName>
        <fullName evidence="4">Response regulator</fullName>
    </submittedName>
</protein>
<sequence length="121" mass="13640">MILVVEDEDSVRELVESVLAENGYVVSVASNVKEAIRIFIEERKDFALVFSDIVLPDGNGVELVERLVSEKPELRVLLASGYAEEIANWQTLEVKGYAFLQKPYAVSELLRGVRELLDRKT</sequence>
<keyword evidence="1 2" id="KW-0597">Phosphoprotein</keyword>
<name>A0A523UTF3_UNCT6</name>
<evidence type="ECO:0000259" key="3">
    <source>
        <dbReference type="PROSITE" id="PS50110"/>
    </source>
</evidence>
<evidence type="ECO:0000313" key="5">
    <source>
        <dbReference type="Proteomes" id="UP000315525"/>
    </source>
</evidence>